<gene>
    <name evidence="1" type="ORF">JY651_35905</name>
</gene>
<evidence type="ECO:0000313" key="2">
    <source>
        <dbReference type="Proteomes" id="UP000662747"/>
    </source>
</evidence>
<sequence>MSYAIHMHSALAELMDALSTRARLCVRTKLERLAELAEHWPVGDPRWEQLARQDGEALLFYAEGCCVRLELRPEQRLLVVREMGRVLVRLPGSRAA</sequence>
<dbReference type="RefSeq" id="WP_206722165.1">
    <property type="nucleotide sequence ID" value="NZ_CP071090.1"/>
</dbReference>
<proteinExistence type="predicted"/>
<keyword evidence="2" id="KW-1185">Reference proteome</keyword>
<dbReference type="Proteomes" id="UP000662747">
    <property type="component" value="Chromosome"/>
</dbReference>
<name>A0ABX7NP85_9BACT</name>
<evidence type="ECO:0000313" key="1">
    <source>
        <dbReference type="EMBL" id="QSQ20585.1"/>
    </source>
</evidence>
<protein>
    <submittedName>
        <fullName evidence="1">Uncharacterized protein</fullName>
    </submittedName>
</protein>
<accession>A0ABX7NP85</accession>
<reference evidence="1 2" key="1">
    <citation type="submission" date="2021-02" db="EMBL/GenBank/DDBJ databases">
        <title>De Novo genome assembly of isolated myxobacteria.</title>
        <authorList>
            <person name="Stevens D.C."/>
        </authorList>
    </citation>
    <scope>NUCLEOTIDE SEQUENCE [LARGE SCALE GENOMIC DNA]</scope>
    <source>
        <strain evidence="2">SCPEA02</strain>
    </source>
</reference>
<organism evidence="1 2">
    <name type="scientific">Pyxidicoccus parkwayensis</name>
    <dbReference type="NCBI Taxonomy" id="2813578"/>
    <lineage>
        <taxon>Bacteria</taxon>
        <taxon>Pseudomonadati</taxon>
        <taxon>Myxococcota</taxon>
        <taxon>Myxococcia</taxon>
        <taxon>Myxococcales</taxon>
        <taxon>Cystobacterineae</taxon>
        <taxon>Myxococcaceae</taxon>
        <taxon>Pyxidicoccus</taxon>
    </lineage>
</organism>
<dbReference type="EMBL" id="CP071090">
    <property type="protein sequence ID" value="QSQ20585.1"/>
    <property type="molecule type" value="Genomic_DNA"/>
</dbReference>